<feature type="compositionally biased region" description="Polar residues" evidence="2">
    <location>
        <begin position="1677"/>
        <end position="1705"/>
    </location>
</feature>
<feature type="region of interest" description="Disordered" evidence="2">
    <location>
        <begin position="898"/>
        <end position="996"/>
    </location>
</feature>
<feature type="compositionally biased region" description="Polar residues" evidence="2">
    <location>
        <begin position="946"/>
        <end position="964"/>
    </location>
</feature>
<feature type="region of interest" description="Disordered" evidence="2">
    <location>
        <begin position="1091"/>
        <end position="1118"/>
    </location>
</feature>
<feature type="compositionally biased region" description="Polar residues" evidence="2">
    <location>
        <begin position="972"/>
        <end position="996"/>
    </location>
</feature>
<feature type="compositionally biased region" description="Polar residues" evidence="2">
    <location>
        <begin position="828"/>
        <end position="842"/>
    </location>
</feature>
<feature type="compositionally biased region" description="Polar residues" evidence="2">
    <location>
        <begin position="420"/>
        <end position="436"/>
    </location>
</feature>
<feature type="compositionally biased region" description="Polar residues" evidence="2">
    <location>
        <begin position="1303"/>
        <end position="1319"/>
    </location>
</feature>
<dbReference type="GO" id="GO:0005634">
    <property type="term" value="C:nucleus"/>
    <property type="evidence" value="ECO:0007669"/>
    <property type="project" value="TreeGrafter"/>
</dbReference>
<dbReference type="VEuPathDB" id="VectorBase:CSON004388"/>
<feature type="region of interest" description="Disordered" evidence="2">
    <location>
        <begin position="91"/>
        <end position="124"/>
    </location>
</feature>
<feature type="compositionally biased region" description="Low complexity" evidence="2">
    <location>
        <begin position="150"/>
        <end position="172"/>
    </location>
</feature>
<feature type="region of interest" description="Disordered" evidence="2">
    <location>
        <begin position="1018"/>
        <end position="1037"/>
    </location>
</feature>
<dbReference type="PANTHER" id="PTHR21564">
    <property type="entry name" value="BRAKELESS PROTEIN"/>
    <property type="match status" value="1"/>
</dbReference>
<feature type="compositionally biased region" description="Basic and acidic residues" evidence="2">
    <location>
        <begin position="444"/>
        <end position="454"/>
    </location>
</feature>
<feature type="region of interest" description="Disordered" evidence="2">
    <location>
        <begin position="376"/>
        <end position="472"/>
    </location>
</feature>
<dbReference type="InterPro" id="IPR040010">
    <property type="entry name" value="ZN608/ZN609"/>
</dbReference>
<sequence length="1817" mass="191109">MYKKRKLNPKSLFKMMLLAQGPGLGPSVLSSSVVEFESNSFSSDDIKVVVETQEAKKEQFRLGSEGPLIAVAPIFLSVVTNNLVTDSNKISISSSNNSTNNNNKVSSTIHQEKEKLNHTKQETNFEDYDNEWDVGIGDLIIDLDADIEKSTQQNSQSSSSSSASNNSSSNLQTPLPKSGNLGTKVTNKNNNNNNNTNKPRETTNQSDPLAIPKTLINLKSAAANSVNIAGKDQKKISGSSANTVNSTSAGTTVATNKSIKVSVNETGSSGTKLGTSTTTTKHNYHHSHHHHHHKSDTSSSSSIKSETLSSSTLSTSEKMSSIGGTSGNNKTAGKLTATASAVDHQATLDKGLKMKIKRTKPGTKTSEAKHEIVKAEQNGAASGLDSDTNSSSGGSSNGKKQQQQNTLPVPAVGSLVVPVTPNSVGTTTTPQSNKRGSSSHRRDKQKDKKEKSDHNSTNPSNITTSTSSPTTCNCPSETVAVNGVASLTCSSSVCKNRNDSLSMRLSGNMGLNASVTNNFTGSSITGAGSTKEKITSVGSNVPQQLSGNTSNLSSTTSMSNTNNTNISTSANNLKSNTNTLISATSNNNVLPSGRDIAFNTNNSNNKNLAQANSLSSSFTRETSDDKSGASTGRCGSPPLKRVKCDPTDMVDACVGTSVGTITEPDCLGPCEPGTSVTLEGIVWHETEGGVLVVNVTWRGKTYVGTLLDCTRHDWAPPRLCDSPTEDLDSRTPKGRETRSSVNSKLRNGGNKGRGGRTSTTGSNTSTTNSNSSSSNSNSSSSTTVTNSSNTPSPSPNTGAFLPPRPEKRKSKDESPSPVNGNVTGGTGSSATGQNASGATTQSVVNPVTGQNVQISTKKCKTASPCAVSPVLLECPEQDCSKKYKHANGLRYHQSHAHGSISSMDEDSSQLPESPQRLNPPSTPSSPGLDKAITSSSNNFTTNTSSPPLTVTSQNNTTNLSTPQTPTKPPDLVTTSTQGSTQAPGIPQSTSSPVSNNASVVDGGTTGASVVGGSITTGVAGQPTNILPPPPNDTKPLGSPLRPGDLTLKAKSSILRYHHGSEIPSQHSIDAIASSHNNSGNGALNLIERPSGLSMQQQQQPQQLISQHHHSNTHGSSVGSLSVLSASLNAAPMQMRPITGLLGPTSGQIAANQAHITDLSVQNPALLKGPSGFTKPNNKKNRKSPTPGDFDNSTNRDDVQSPAYSDISDDSTPQIIDGEEKSKHAPANSECASIVGKKSAESPGGPGPIGSLRGYEMFQMYPPYYPPGHPEAGKAIPIPQSPSSGRDLKDPNNAPPLDLINKPLAQQPNSDSNGNPQPLISNIAKDSLQNNIPPQQTQLPGMPPGKLPPHYYPIGYPLSYPFMQDPAYGPMSMMSDADKMRAMAAAEASNIKEERNKDSSSPNDHPKSGTQQSLQGKIIKSEPLSLKDIKTEAGHSGPPMHPMFRHNLGPSPHLSREEDFRRYYSPYSPSQRRSSHPSGPPTNLSTSKEDISPGSSSHMSSMGPSPSSSGPPPPTGAQSLQSMQQASKNLKSSMLNQSPQQKPSNLSSKDSSSSGGKQSGPSSSEDKDPPKVKQEGQKPTMETQGPPPPPTSQFYLHPSFASPYPFEPIYRNMLVSAPYNAPAYHLPMARIPPPEDLSRNPNTKALDLLQHHANQYYNSHKIHELSEHGINVNDRSLKSPTSNVKVSVSSPSLTPQGGPPSSNSTERPIPPSPNHPASNLGPSPGPPNMSNPQPQSKNLDKSMNESPSGKGDVPLGPDMKDNGGRSPPPQRHVHTHHHTHVGLGYPMYPAPYGAAAVLASQQAAAVAVINPYPPPPTK</sequence>
<keyword evidence="1" id="KW-0479">Metal-binding</keyword>
<organism evidence="4">
    <name type="scientific">Culicoides sonorensis</name>
    <name type="common">Biting midge</name>
    <dbReference type="NCBI Taxonomy" id="179676"/>
    <lineage>
        <taxon>Eukaryota</taxon>
        <taxon>Metazoa</taxon>
        <taxon>Ecdysozoa</taxon>
        <taxon>Arthropoda</taxon>
        <taxon>Hexapoda</taxon>
        <taxon>Insecta</taxon>
        <taxon>Pterygota</taxon>
        <taxon>Neoptera</taxon>
        <taxon>Endopterygota</taxon>
        <taxon>Diptera</taxon>
        <taxon>Nematocera</taxon>
        <taxon>Chironomoidea</taxon>
        <taxon>Ceratopogonidae</taxon>
        <taxon>Ceratopogoninae</taxon>
        <taxon>Culicoides</taxon>
        <taxon>Monoculicoides</taxon>
    </lineage>
</organism>
<gene>
    <name evidence="4" type="primary">CSON004388</name>
</gene>
<feature type="compositionally biased region" description="Basic and acidic residues" evidence="2">
    <location>
        <begin position="110"/>
        <end position="123"/>
    </location>
</feature>
<feature type="compositionally biased region" description="Low complexity" evidence="2">
    <location>
        <begin position="601"/>
        <end position="617"/>
    </location>
</feature>
<feature type="domain" description="C2H2-type" evidence="3">
    <location>
        <begin position="872"/>
        <end position="897"/>
    </location>
</feature>
<feature type="region of interest" description="Disordered" evidence="2">
    <location>
        <begin position="536"/>
        <end position="570"/>
    </location>
</feature>
<feature type="region of interest" description="Disordered" evidence="2">
    <location>
        <begin position="149"/>
        <end position="208"/>
    </location>
</feature>
<feature type="region of interest" description="Disordered" evidence="2">
    <location>
        <begin position="601"/>
        <end position="637"/>
    </location>
</feature>
<dbReference type="PROSITE" id="PS50157">
    <property type="entry name" value="ZINC_FINGER_C2H2_2"/>
    <property type="match status" value="1"/>
</dbReference>
<proteinExistence type="predicted"/>
<evidence type="ECO:0000313" key="5">
    <source>
        <dbReference type="EMBL" id="SSX21314.1"/>
    </source>
</evidence>
<feature type="compositionally biased region" description="Polar residues" evidence="2">
    <location>
        <begin position="1398"/>
        <end position="1414"/>
    </location>
</feature>
<feature type="compositionally biased region" description="Basic and acidic residues" evidence="2">
    <location>
        <begin position="1563"/>
        <end position="1575"/>
    </location>
</feature>
<feature type="compositionally biased region" description="Low complexity" evidence="2">
    <location>
        <begin position="266"/>
        <end position="281"/>
    </location>
</feature>
<evidence type="ECO:0000313" key="4">
    <source>
        <dbReference type="EMBL" id="SSX00934.1"/>
    </source>
</evidence>
<feature type="region of interest" description="Disordered" evidence="2">
    <location>
        <begin position="714"/>
        <end position="842"/>
    </location>
</feature>
<feature type="compositionally biased region" description="Low complexity" evidence="2">
    <location>
        <begin position="297"/>
        <end position="321"/>
    </location>
</feature>
<accession>A0A336K7Q4</accession>
<feature type="compositionally biased region" description="Polar residues" evidence="2">
    <location>
        <begin position="536"/>
        <end position="545"/>
    </location>
</feature>
<reference evidence="4" key="1">
    <citation type="submission" date="2018-04" db="EMBL/GenBank/DDBJ databases">
        <authorList>
            <person name="Go L.Y."/>
            <person name="Mitchell J.A."/>
        </authorList>
    </citation>
    <scope>NUCLEOTIDE SEQUENCE</scope>
    <source>
        <tissue evidence="4">Whole organism</tissue>
    </source>
</reference>
<dbReference type="PANTHER" id="PTHR21564:SF5">
    <property type="entry name" value="SCRIBBLER, ISOFORM J"/>
    <property type="match status" value="1"/>
</dbReference>
<protein>
    <submittedName>
        <fullName evidence="4">CSON004388 protein</fullName>
    </submittedName>
</protein>
<dbReference type="InterPro" id="IPR013087">
    <property type="entry name" value="Znf_C2H2_type"/>
</dbReference>
<reference evidence="5" key="2">
    <citation type="submission" date="2018-07" db="EMBL/GenBank/DDBJ databases">
        <authorList>
            <person name="Quirk P.G."/>
            <person name="Krulwich T.A."/>
        </authorList>
    </citation>
    <scope>NUCLEOTIDE SEQUENCE</scope>
</reference>
<feature type="region of interest" description="Disordered" evidence="2">
    <location>
        <begin position="1380"/>
        <end position="1595"/>
    </location>
</feature>
<feature type="compositionally biased region" description="Low complexity" evidence="2">
    <location>
        <begin position="180"/>
        <end position="197"/>
    </location>
</feature>
<feature type="compositionally biased region" description="Polar residues" evidence="2">
    <location>
        <begin position="236"/>
        <end position="252"/>
    </location>
</feature>
<feature type="compositionally biased region" description="Low complexity" evidence="2">
    <location>
        <begin position="546"/>
        <end position="570"/>
    </location>
</feature>
<feature type="region of interest" description="Disordered" evidence="2">
    <location>
        <begin position="1270"/>
        <end position="1345"/>
    </location>
</feature>
<feature type="compositionally biased region" description="Polar residues" evidence="2">
    <location>
        <begin position="908"/>
        <end position="919"/>
    </location>
</feature>
<feature type="compositionally biased region" description="Low complexity" evidence="2">
    <location>
        <begin position="455"/>
        <end position="472"/>
    </location>
</feature>
<evidence type="ECO:0000256" key="1">
    <source>
        <dbReference type="PROSITE-ProRule" id="PRU00042"/>
    </source>
</evidence>
<dbReference type="EMBL" id="UFQS01000186">
    <property type="protein sequence ID" value="SSX00934.1"/>
    <property type="molecule type" value="Genomic_DNA"/>
</dbReference>
<feature type="compositionally biased region" description="Low complexity" evidence="2">
    <location>
        <begin position="389"/>
        <end position="405"/>
    </location>
</feature>
<feature type="region of interest" description="Disordered" evidence="2">
    <location>
        <begin position="233"/>
        <end position="252"/>
    </location>
</feature>
<evidence type="ECO:0000259" key="3">
    <source>
        <dbReference type="PROSITE" id="PS50157"/>
    </source>
</evidence>
<feature type="region of interest" description="Disordered" evidence="2">
    <location>
        <begin position="263"/>
        <end position="329"/>
    </location>
</feature>
<feature type="compositionally biased region" description="Low complexity" evidence="2">
    <location>
        <begin position="1541"/>
        <end position="1562"/>
    </location>
</feature>
<feature type="compositionally biased region" description="Polar residues" evidence="2">
    <location>
        <begin position="1326"/>
        <end position="1338"/>
    </location>
</feature>
<feature type="compositionally biased region" description="Low complexity" evidence="2">
    <location>
        <begin position="1491"/>
        <end position="1507"/>
    </location>
</feature>
<name>A0A336K7Q4_CULSO</name>
<feature type="compositionally biased region" description="Low complexity" evidence="2">
    <location>
        <begin position="1462"/>
        <end position="1471"/>
    </location>
</feature>
<evidence type="ECO:0000256" key="2">
    <source>
        <dbReference type="SAM" id="MobiDB-lite"/>
    </source>
</evidence>
<feature type="compositionally biased region" description="Low complexity" evidence="2">
    <location>
        <begin position="933"/>
        <end position="945"/>
    </location>
</feature>
<feature type="region of interest" description="Disordered" evidence="2">
    <location>
        <begin position="1161"/>
        <end position="1250"/>
    </location>
</feature>
<dbReference type="GO" id="GO:0008270">
    <property type="term" value="F:zinc ion binding"/>
    <property type="evidence" value="ECO:0007669"/>
    <property type="project" value="UniProtKB-KW"/>
</dbReference>
<keyword evidence="1" id="KW-0862">Zinc</keyword>
<keyword evidence="1" id="KW-0863">Zinc-finger</keyword>
<feature type="compositionally biased region" description="Basic and acidic residues" evidence="2">
    <location>
        <begin position="727"/>
        <end position="738"/>
    </location>
</feature>
<dbReference type="EMBL" id="UFQT01000186">
    <property type="protein sequence ID" value="SSX21314.1"/>
    <property type="molecule type" value="Genomic_DNA"/>
</dbReference>
<feature type="region of interest" description="Disordered" evidence="2">
    <location>
        <begin position="1672"/>
        <end position="1779"/>
    </location>
</feature>
<feature type="compositionally biased region" description="Polar residues" evidence="2">
    <location>
        <begin position="1515"/>
        <end position="1540"/>
    </location>
</feature>
<feature type="compositionally biased region" description="Basic residues" evidence="2">
    <location>
        <begin position="1770"/>
        <end position="1779"/>
    </location>
</feature>
<dbReference type="PROSITE" id="PS00028">
    <property type="entry name" value="ZINC_FINGER_C2H2_1"/>
    <property type="match status" value="1"/>
</dbReference>
<feature type="compositionally biased region" description="Low complexity" evidence="2">
    <location>
        <begin position="756"/>
        <end position="798"/>
    </location>
</feature>
<feature type="compositionally biased region" description="Low complexity" evidence="2">
    <location>
        <begin position="91"/>
        <end position="108"/>
    </location>
</feature>
<feature type="compositionally biased region" description="Basic residues" evidence="2">
    <location>
        <begin position="282"/>
        <end position="294"/>
    </location>
</feature>
<dbReference type="GO" id="GO:0006357">
    <property type="term" value="P:regulation of transcription by RNA polymerase II"/>
    <property type="evidence" value="ECO:0007669"/>
    <property type="project" value="TreeGrafter"/>
</dbReference>